<dbReference type="PANTHER" id="PTHR32063">
    <property type="match status" value="1"/>
</dbReference>
<feature type="transmembrane region" description="Helical" evidence="1">
    <location>
        <begin position="581"/>
        <end position="599"/>
    </location>
</feature>
<dbReference type="SUPFAM" id="SSF82866">
    <property type="entry name" value="Multidrug efflux transporter AcrB transmembrane domain"/>
    <property type="match status" value="2"/>
</dbReference>
<accession>A0ABR6Y202</accession>
<dbReference type="Gene3D" id="1.20.1640.10">
    <property type="entry name" value="Multidrug efflux transporter AcrB transmembrane domain"/>
    <property type="match status" value="4"/>
</dbReference>
<keyword evidence="1" id="KW-1133">Transmembrane helix</keyword>
<organism evidence="2 3">
    <name type="scientific">Winogradskyella echinorum</name>
    <dbReference type="NCBI Taxonomy" id="538189"/>
    <lineage>
        <taxon>Bacteria</taxon>
        <taxon>Pseudomonadati</taxon>
        <taxon>Bacteroidota</taxon>
        <taxon>Flavobacteriia</taxon>
        <taxon>Flavobacteriales</taxon>
        <taxon>Flavobacteriaceae</taxon>
        <taxon>Winogradskyella</taxon>
    </lineage>
</organism>
<evidence type="ECO:0000313" key="3">
    <source>
        <dbReference type="Proteomes" id="UP000607435"/>
    </source>
</evidence>
<keyword evidence="1" id="KW-0472">Membrane</keyword>
<dbReference type="PANTHER" id="PTHR32063:SF19">
    <property type="entry name" value="CATION EFFLUX SYSTEM PROTEIN CUSA"/>
    <property type="match status" value="1"/>
</dbReference>
<evidence type="ECO:0000313" key="2">
    <source>
        <dbReference type="EMBL" id="MBC3846766.1"/>
    </source>
</evidence>
<name>A0ABR6Y202_9FLAO</name>
<dbReference type="RefSeq" id="WP_186845874.1">
    <property type="nucleotide sequence ID" value="NZ_JACOME010000002.1"/>
</dbReference>
<dbReference type="InterPro" id="IPR027463">
    <property type="entry name" value="AcrB_DN_DC_subdom"/>
</dbReference>
<feature type="transmembrane region" description="Helical" evidence="1">
    <location>
        <begin position="14"/>
        <end position="35"/>
    </location>
</feature>
<feature type="transmembrane region" description="Helical" evidence="1">
    <location>
        <begin position="642"/>
        <end position="660"/>
    </location>
</feature>
<dbReference type="Pfam" id="PF00873">
    <property type="entry name" value="ACR_tran"/>
    <property type="match status" value="4"/>
</dbReference>
<keyword evidence="3" id="KW-1185">Reference proteome</keyword>
<feature type="transmembrane region" description="Helical" evidence="1">
    <location>
        <begin position="363"/>
        <end position="382"/>
    </location>
</feature>
<feature type="transmembrane region" description="Helical" evidence="1">
    <location>
        <begin position="490"/>
        <end position="517"/>
    </location>
</feature>
<feature type="transmembrane region" description="Helical" evidence="1">
    <location>
        <begin position="465"/>
        <end position="484"/>
    </location>
</feature>
<feature type="transmembrane region" description="Helical" evidence="1">
    <location>
        <begin position="389"/>
        <end position="408"/>
    </location>
</feature>
<dbReference type="SUPFAM" id="SSF82714">
    <property type="entry name" value="Multidrug efflux transporter AcrB TolC docking domain, DN and DC subdomains"/>
    <property type="match status" value="2"/>
</dbReference>
<keyword evidence="1" id="KW-0812">Transmembrane</keyword>
<feature type="transmembrane region" description="Helical" evidence="1">
    <location>
        <begin position="1191"/>
        <end position="1215"/>
    </location>
</feature>
<gene>
    <name evidence="2" type="ORF">H6H04_10280</name>
</gene>
<dbReference type="Gene3D" id="3.30.2090.10">
    <property type="entry name" value="Multidrug efflux transporter AcrB TolC docking domain, DN and DC subdomains"/>
    <property type="match status" value="2"/>
</dbReference>
<feature type="transmembrane region" description="Helical" evidence="1">
    <location>
        <begin position="1101"/>
        <end position="1122"/>
    </location>
</feature>
<sequence>MLNKSVQFLIKNKILALIAIFLIVIIGAITLPFNIGLDFLPKYPVSVDAIPNMGENQQIVYTEWEGQSPEDIEDQITYPLTSNLLGIPGVKSIRSSSMFGFSNIYIIFEDNVDFYWSRSRILEKLNALPNTLLPKNVQPKLGPDATALGQVFWYTLEGRNENGEVTGGWNLQELRSIQDFYVKNALTSTKGVSEVASIGGFVKEYQIDVNPELMKQYGVSLPSVVKAIEKSNRNIGAQTLEINKVEYFVRGLGYIKSIADIEKTAIVSNDLTTIHIGDIAQVSIGPAARRGILDKEGAEVVGGVVASRFGENPMEVLKALKEKIDEISLGLPSKVLQNGQKSQLTIVPFYDRSELIEDSLNTLSNALIYEIMIAILVVIIMLMHLRVSFLISGLLPLAILTVFIIMKICNVEANIVALSGIAIAIGTMVDMGIILTENIVRHVENTKNENLNAVIINATKEVSGAIITAGLTTIISFTPIFLLTGAEGKLFWPLAFTKTVALCAAILIALFLLPPIAALFIKKHNQKKTVDTIFSVLWVLVGLLTFLYGQHLGLFILGFGLIGILESLRYNKQPQAKRIRLIYIVITITILLAIYWRPLGYANNLFLNFLFIIAICAVVLVPIHFIILKYEIMLKWVLEHKLISISIPLIVLVIGSIIFVNTGREFMPSLDEGEFLLMPTSMPHSGIEENNKVLKMLDMAVASIPEVEYVVGKAGRTKSALDPAPISMYENLISYKSEYISASNGKPKRFKTNDKGLFETKSGNFIESGSGIDSKDLIENSNGDYYRNWRDHIKTKEDIWDEIVKATELPGVTTAPKLQPIETRLIMLQTGMRTPLGIKVKGQRLEDIEAFSTQLEQELKTIDIVKSKSVFADRTVGKPYMLIDINREQIARYGLTIEAVQETLEVSVGGKLLTQTVEGRERYGIRIRYPRELRGTPEALEAIYITLPNGESLPINEFVEITYEKGPQAIKSEDGFLVNYVIFDKKDDISEVDAVNAIKSILKSKIEQGKLDVPDGINYEFSGTYQNYVHAQKTLRLIIPLVLIVIFLILYLQFRSASITLMIFASIAVAFAGGFIFLWLYSQSWFMNIDLGIKNMRDLFHMHPINISVAVWVGFIALFGIATDDGVIMGTYLKQSFKNKTYSDINSIRALVIEAGKKRIRPCLMTTATTILALLPILTSTGKGSDVMIPMAIPCLGGMLMAVITLFVVPLLFCWQKEMLFLKKPVN</sequence>
<evidence type="ECO:0000256" key="1">
    <source>
        <dbReference type="SAM" id="Phobius"/>
    </source>
</evidence>
<feature type="transmembrane region" description="Helical" evidence="1">
    <location>
        <begin position="414"/>
        <end position="435"/>
    </location>
</feature>
<proteinExistence type="predicted"/>
<feature type="transmembrane region" description="Helical" evidence="1">
    <location>
        <begin position="1034"/>
        <end position="1052"/>
    </location>
</feature>
<dbReference type="Gene3D" id="3.30.70.1320">
    <property type="entry name" value="Multidrug efflux transporter AcrB pore domain like"/>
    <property type="match status" value="1"/>
</dbReference>
<reference evidence="2 3" key="1">
    <citation type="submission" date="2020-08" db="EMBL/GenBank/DDBJ databases">
        <title>Winogradskyella ouciana sp. nov., isolated from the hadal seawater of the Mariana Trench.</title>
        <authorList>
            <person name="He X."/>
        </authorList>
    </citation>
    <scope>NUCLEOTIDE SEQUENCE [LARGE SCALE GENOMIC DNA]</scope>
    <source>
        <strain evidence="2 3">KCTC 22026</strain>
    </source>
</reference>
<dbReference type="SUPFAM" id="SSF82693">
    <property type="entry name" value="Multidrug efflux transporter AcrB pore domain, PN1, PN2, PC1 and PC2 subdomains"/>
    <property type="match status" value="2"/>
</dbReference>
<dbReference type="EMBL" id="JACOME010000002">
    <property type="protein sequence ID" value="MBC3846766.1"/>
    <property type="molecule type" value="Genomic_DNA"/>
</dbReference>
<dbReference type="Proteomes" id="UP000607435">
    <property type="component" value="Unassembled WGS sequence"/>
</dbReference>
<feature type="transmembrane region" description="Helical" evidence="1">
    <location>
        <begin position="605"/>
        <end position="630"/>
    </location>
</feature>
<dbReference type="PRINTS" id="PR00702">
    <property type="entry name" value="ACRIFLAVINRP"/>
</dbReference>
<protein>
    <submittedName>
        <fullName evidence="2">Efflux RND transporter permease subunit</fullName>
    </submittedName>
</protein>
<dbReference type="Gene3D" id="3.30.70.1430">
    <property type="entry name" value="Multidrug efflux transporter AcrB pore domain"/>
    <property type="match status" value="2"/>
</dbReference>
<feature type="transmembrane region" description="Helical" evidence="1">
    <location>
        <begin position="1163"/>
        <end position="1179"/>
    </location>
</feature>
<dbReference type="InterPro" id="IPR001036">
    <property type="entry name" value="Acrflvin-R"/>
</dbReference>
<comment type="caution">
    <text evidence="2">The sequence shown here is derived from an EMBL/GenBank/DDBJ whole genome shotgun (WGS) entry which is preliminary data.</text>
</comment>
<feature type="transmembrane region" description="Helical" evidence="1">
    <location>
        <begin position="1059"/>
        <end position="1081"/>
    </location>
</feature>